<proteinExistence type="predicted"/>
<protein>
    <submittedName>
        <fullName evidence="2">Transcription elongation factor a</fullName>
    </submittedName>
</protein>
<accession>A0A9Q0RCK9</accession>
<keyword evidence="2" id="KW-0648">Protein biosynthesis</keyword>
<dbReference type="Proteomes" id="UP001149090">
    <property type="component" value="Unassembled WGS sequence"/>
</dbReference>
<keyword evidence="3" id="KW-1185">Reference proteome</keyword>
<dbReference type="GO" id="GO:0003746">
    <property type="term" value="F:translation elongation factor activity"/>
    <property type="evidence" value="ECO:0007669"/>
    <property type="project" value="UniProtKB-KW"/>
</dbReference>
<evidence type="ECO:0000256" key="1">
    <source>
        <dbReference type="SAM" id="MobiDB-lite"/>
    </source>
</evidence>
<feature type="compositionally biased region" description="Basic and acidic residues" evidence="1">
    <location>
        <begin position="223"/>
        <end position="245"/>
    </location>
</feature>
<organism evidence="2 3">
    <name type="scientific">Anaeramoeba ignava</name>
    <name type="common">Anaerobic marine amoeba</name>
    <dbReference type="NCBI Taxonomy" id="1746090"/>
    <lineage>
        <taxon>Eukaryota</taxon>
        <taxon>Metamonada</taxon>
        <taxon>Anaeramoebidae</taxon>
        <taxon>Anaeramoeba</taxon>
    </lineage>
</organism>
<keyword evidence="2" id="KW-0251">Elongation factor</keyword>
<comment type="caution">
    <text evidence="2">The sequence shown here is derived from an EMBL/GenBank/DDBJ whole genome shotgun (WGS) entry which is preliminary data.</text>
</comment>
<dbReference type="EMBL" id="JAPDFW010000069">
    <property type="protein sequence ID" value="KAJ5074668.1"/>
    <property type="molecule type" value="Genomic_DNA"/>
</dbReference>
<feature type="region of interest" description="Disordered" evidence="1">
    <location>
        <begin position="351"/>
        <end position="417"/>
    </location>
</feature>
<evidence type="ECO:0000313" key="2">
    <source>
        <dbReference type="EMBL" id="KAJ5074668.1"/>
    </source>
</evidence>
<feature type="region of interest" description="Disordered" evidence="1">
    <location>
        <begin position="223"/>
        <end position="248"/>
    </location>
</feature>
<gene>
    <name evidence="2" type="ORF">M0811_08023</name>
</gene>
<evidence type="ECO:0000313" key="3">
    <source>
        <dbReference type="Proteomes" id="UP001149090"/>
    </source>
</evidence>
<dbReference type="AlphaFoldDB" id="A0A9Q0RCK9"/>
<reference evidence="2" key="1">
    <citation type="submission" date="2022-10" db="EMBL/GenBank/DDBJ databases">
        <title>Novel sulphate-reducing endosymbionts in the free-living metamonad Anaeramoeba.</title>
        <authorList>
            <person name="Jerlstrom-Hultqvist J."/>
            <person name="Cepicka I."/>
            <person name="Gallot-Lavallee L."/>
            <person name="Salas-Leiva D."/>
            <person name="Curtis B.A."/>
            <person name="Zahonova K."/>
            <person name="Pipaliya S."/>
            <person name="Dacks J."/>
            <person name="Roger A.J."/>
        </authorList>
    </citation>
    <scope>NUCLEOTIDE SEQUENCE</scope>
    <source>
        <strain evidence="2">BMAN</strain>
    </source>
</reference>
<sequence length="417" mass="48926">MAEEVSEKKVSEFNVTLLNQRFEEVEKDCQITLNEKKITFTSKNEEHTDQLIQNKIKTHPKRSGVIQLTISDQTLILEFEPVESLNDFLEYIRLQSLETEAPPNQDDGQTPKPTEDEIKEKDFTVDILDKKFEKAADGKIHLDQKNISLFFESRTHTHEIGKGLKLRAHPQRTTVILVSFEKKQSVCSRLKETFIVSFESETIRSEFFEIFKHFSSILRETVSKPEEKQEKTEEKEKEAEKKEDNQEPLPEDALSFNVSVMNKQLEKIDDAQFIFSKTKIKLSSNKESHEGIFNKKTKIQRSNKDKDVVKISISKPKKSAWSCMSIDSFIIKMQSEEDANNLISNYESFQKLIQPQEKKPEKKEDEKEDEKEKEKEKDDEKEKEKDDEKKDDEKKDDEKKDDEKKDDEKKDDEKDDN</sequence>
<feature type="region of interest" description="Disordered" evidence="1">
    <location>
        <begin position="99"/>
        <end position="119"/>
    </location>
</feature>
<feature type="compositionally biased region" description="Basic and acidic residues" evidence="1">
    <location>
        <begin position="356"/>
        <end position="417"/>
    </location>
</feature>
<name>A0A9Q0RCK9_ANAIG</name>